<feature type="coiled-coil region" evidence="2">
    <location>
        <begin position="267"/>
        <end position="303"/>
    </location>
</feature>
<reference evidence="3 4" key="1">
    <citation type="submission" date="2015-11" db="EMBL/GenBank/DDBJ databases">
        <title>Genomic analysis of 38 Legionella species identifies large and diverse effector repertoires.</title>
        <authorList>
            <person name="Burstein D."/>
            <person name="Amaro F."/>
            <person name="Zusman T."/>
            <person name="Lifshitz Z."/>
            <person name="Cohen O."/>
            <person name="Gilbert J.A."/>
            <person name="Pupko T."/>
            <person name="Shuman H.A."/>
            <person name="Segal G."/>
        </authorList>
    </citation>
    <scope>NUCLEOTIDE SEQUENCE [LARGE SCALE GENOMIC DNA]</scope>
    <source>
        <strain evidence="3 4">ATCC 51914</strain>
    </source>
</reference>
<name>A0A0W1A267_9GAMM</name>
<dbReference type="EMBL" id="LNZB01000057">
    <property type="protein sequence ID" value="KTD75412.1"/>
    <property type="molecule type" value="Genomic_DNA"/>
</dbReference>
<dbReference type="Pfam" id="PF00415">
    <property type="entry name" value="RCC1"/>
    <property type="match status" value="3"/>
</dbReference>
<dbReference type="Proteomes" id="UP000054729">
    <property type="component" value="Unassembled WGS sequence"/>
</dbReference>
<evidence type="ECO:0000313" key="3">
    <source>
        <dbReference type="EMBL" id="KTD75412.1"/>
    </source>
</evidence>
<dbReference type="Gene3D" id="2.130.10.30">
    <property type="entry name" value="Regulator of chromosome condensation 1/beta-lactamase-inhibitor protein II"/>
    <property type="match status" value="1"/>
</dbReference>
<feature type="non-terminal residue" evidence="3">
    <location>
        <position position="1"/>
    </location>
</feature>
<proteinExistence type="predicted"/>
<evidence type="ECO:0000256" key="2">
    <source>
        <dbReference type="SAM" id="Coils"/>
    </source>
</evidence>
<keyword evidence="1" id="KW-0677">Repeat</keyword>
<organism evidence="3 4">
    <name type="scientific">Legionella waltersii</name>
    <dbReference type="NCBI Taxonomy" id="66969"/>
    <lineage>
        <taxon>Bacteria</taxon>
        <taxon>Pseudomonadati</taxon>
        <taxon>Pseudomonadota</taxon>
        <taxon>Gammaproteobacteria</taxon>
        <taxon>Legionellales</taxon>
        <taxon>Legionellaceae</taxon>
        <taxon>Legionella</taxon>
    </lineage>
</organism>
<protein>
    <submittedName>
        <fullName evidence="3">UVB-resistance protein UVR8</fullName>
    </submittedName>
</protein>
<dbReference type="PANTHER" id="PTHR22872">
    <property type="entry name" value="BTK-BINDING PROTEIN-RELATED"/>
    <property type="match status" value="1"/>
</dbReference>
<dbReference type="InterPro" id="IPR051625">
    <property type="entry name" value="Signaling_Regulatory_Domain"/>
</dbReference>
<gene>
    <name evidence="3" type="ORF">Lwal_2648</name>
</gene>
<evidence type="ECO:0000256" key="1">
    <source>
        <dbReference type="ARBA" id="ARBA00022737"/>
    </source>
</evidence>
<dbReference type="PROSITE" id="PS50012">
    <property type="entry name" value="RCC1_3"/>
    <property type="match status" value="2"/>
</dbReference>
<keyword evidence="2" id="KW-0175">Coiled coil</keyword>
<dbReference type="SUPFAM" id="SSF50985">
    <property type="entry name" value="RCC1/BLIP-II"/>
    <property type="match status" value="1"/>
</dbReference>
<dbReference type="PATRIC" id="fig|66969.6.peg.2859"/>
<dbReference type="RefSeq" id="WP_420798169.1">
    <property type="nucleotide sequence ID" value="NZ_LNZB01000057.1"/>
</dbReference>
<keyword evidence="4" id="KW-1185">Reference proteome</keyword>
<dbReference type="InterPro" id="IPR000408">
    <property type="entry name" value="Reg_chr_condens"/>
</dbReference>
<dbReference type="InterPro" id="IPR009091">
    <property type="entry name" value="RCC1/BLIP-II"/>
</dbReference>
<accession>A0A0W1A267</accession>
<evidence type="ECO:0000313" key="4">
    <source>
        <dbReference type="Proteomes" id="UP000054729"/>
    </source>
</evidence>
<comment type="caution">
    <text evidence="3">The sequence shown here is derived from an EMBL/GenBank/DDBJ whole genome shotgun (WGS) entry which is preliminary data.</text>
</comment>
<dbReference type="STRING" id="66969.Lwal_2648"/>
<sequence>QRLELPKDLNSLEGVVAGANHTLVLGRDRLGKLLLFACGENDSGQLGLGHHKKQSSLQRLEIPKEISSLEGVVAGAGHTLVFGRDSLGKPLLFACGDNNCGQLGLGHQYAQSSLQPVNLPEGLNSLEGVAAGALHTLVFGRDSNKKPLLFACGWNNFGQLGLGYRNNQTSLQSVKLPQDLNSLEGVVASLSNTFVFGCDSFGEPALFACGVGYRNNQNLLTTVPKPVICNSEKYRLKMAIELHIKTLSNEFSWFGLKKCPQEKIKMLKQLCENLEQVDNANSKQKLREVMSTLLEEHKQTIKEHRNPFRKWCFFSPESPTHTETFLTEKINSLNT</sequence>
<dbReference type="AlphaFoldDB" id="A0A0W1A267"/>